<evidence type="ECO:0000256" key="1">
    <source>
        <dbReference type="SAM" id="Phobius"/>
    </source>
</evidence>
<sequence length="1066" mass="121514">MKKLQNFRIKFTNLVFEKIRNKAFSREKSILFLRASKLKSALYSNQIPIAPSSLKRYIALLLLSLMLFSSPLLARGLTYDGSPRALSSINVSSTLYQEKLSFITGKNDSLLASLSLKGGNMDFDMEIPSSILYKIKDLSLIVSNQTFFQDVWTNPLWRYPTGLNILFTINSQNPTVVENAIHDIMTIINNQYNVSSIVYSINSFNEGETKVSIFSFIDFFLQKEIFTDIFGINETVSNGNFVSLFHSQLLKRPSVYAFGFYLFLRNGEIQYLTRKAFVSIKEKIPVVNNERLLELSSILGTSLMPNTNALYSNIDIRFPFLANFTLVRPFPTNVAPKLSGLFQWVLKTPLFVIFPTFNACLHYYLSVEDSAKFPRVIITNSYSDTLIEENGIFKMNYEVENIGNTIAYNTTLFFPIPRELEFYSKENLSVPVLKDEIEINSSFSNEIKLKIDIPYLLKETDLLLRILGWYQNVSTNALERWNDTTQIPLYGTELTLISEYGFPSDLVDLLVNFIIPYLMKNYDTVLELYNDLDTVVEILYLSLISTYNTTFHAFYDMKPIFNYISDDFQIIHTSFGSFLYCVIPEIGVNETIRVNWSIENIPTKYDRVGIFNLTSETNDDQVIKKYAIFQTKNTDYHTLLISKYSETDSTGRILSDYDEITNSFINIGTRFKYSNINGDEYYGLTNGINIQIGDDEAIIESKLTTSSSVYSVGDNIFLTLNITNRGQIPAYDINIEIANIKLDFLWQPSDIIKLKSLTIDSIAPNESFVRVIQLRANSYIGFNTYIAFISFVSDKDQHGVEVTNPWTNQTSVWTYGGETKNIVTSTLVSGLLIPSQSFVNKSRPSFPLPEIVSNVSYSLSPANSTVTVQYEISNTGLSEANVSITQFLDNSTYSSLESVEIRKSEVSYNYVASSYLTYIKLNLIEQVTLLPGEKVTITETYSVKNTKLVLSPLQIEYYSLYEIMTTDFQSDYTDFGEESTVFVSEYLHFSPLTATESDQAKFKWSSYSDNIDIDLPPIEEEQTTKFVVTFPEIHFMFILVSVGTATVVVSIFSIISAILRKRRGYM</sequence>
<keyword evidence="1" id="KW-0472">Membrane</keyword>
<name>A0A9Y1BK69_9ARCH</name>
<proteinExistence type="predicted"/>
<evidence type="ECO:0000313" key="2">
    <source>
        <dbReference type="EMBL" id="UJG40277.1"/>
    </source>
</evidence>
<dbReference type="Proteomes" id="UP001201020">
    <property type="component" value="Chromosome"/>
</dbReference>
<reference evidence="2" key="1">
    <citation type="journal article" date="2022" name="Nat. Microbiol.">
        <title>Unique mobile elements and scalable gene flow at the prokaryote-eukaryote boundary revealed by circularized Asgard archaea genomes.</title>
        <authorList>
            <person name="Wu F."/>
            <person name="Speth D.R."/>
            <person name="Philosof A."/>
            <person name="Cremiere A."/>
            <person name="Narayanan A."/>
            <person name="Barco R.A."/>
            <person name="Connon S.A."/>
            <person name="Amend J.P."/>
            <person name="Antoshechkin I.A."/>
            <person name="Orphan V.J."/>
        </authorList>
    </citation>
    <scope>NUCLEOTIDE SEQUENCE</scope>
    <source>
        <strain evidence="2">PM71</strain>
    </source>
</reference>
<accession>A0A9Y1BK69</accession>
<gene>
    <name evidence="2" type="ORF">K9W45_10605</name>
</gene>
<keyword evidence="1" id="KW-1133">Transmembrane helix</keyword>
<feature type="transmembrane region" description="Helical" evidence="1">
    <location>
        <begin position="1035"/>
        <end position="1059"/>
    </location>
</feature>
<protein>
    <submittedName>
        <fullName evidence="2">Uncharacterized protein</fullName>
    </submittedName>
</protein>
<keyword evidence="1" id="KW-0812">Transmembrane</keyword>
<organism evidence="2">
    <name type="scientific">Candidatus Heimdallarchaeum aukensis</name>
    <dbReference type="NCBI Taxonomy" id="2876573"/>
    <lineage>
        <taxon>Archaea</taxon>
        <taxon>Promethearchaeati</taxon>
        <taxon>Candidatus Heimdallarchaeota</taxon>
        <taxon>Candidatus Heimdallarchaeia (ex Rinke et al. 2021) (nom. nud.)</taxon>
        <taxon>Candidatus Heimdallarchaeales</taxon>
        <taxon>Candidatus Heimdallarchaeaceae</taxon>
        <taxon>Candidatus Heimdallarchaeum</taxon>
    </lineage>
</organism>
<dbReference type="AlphaFoldDB" id="A0A9Y1BK69"/>
<dbReference type="EMBL" id="CP084166">
    <property type="protein sequence ID" value="UJG40277.1"/>
    <property type="molecule type" value="Genomic_DNA"/>
</dbReference>